<name>A0A1D1VNZ2_RAMVA</name>
<evidence type="ECO:0000256" key="5">
    <source>
        <dbReference type="ARBA" id="ARBA00017036"/>
    </source>
</evidence>
<evidence type="ECO:0000313" key="12">
    <source>
        <dbReference type="EMBL" id="GAV03297.1"/>
    </source>
</evidence>
<dbReference type="Proteomes" id="UP000186922">
    <property type="component" value="Unassembled WGS sequence"/>
</dbReference>
<dbReference type="GO" id="GO:0005634">
    <property type="term" value="C:nucleus"/>
    <property type="evidence" value="ECO:0007669"/>
    <property type="project" value="UniProtKB-SubCell"/>
</dbReference>
<feature type="compositionally biased region" description="Acidic residues" evidence="10">
    <location>
        <begin position="356"/>
        <end position="370"/>
    </location>
</feature>
<dbReference type="STRING" id="947166.A0A1D1VNZ2"/>
<dbReference type="GO" id="GO:0015031">
    <property type="term" value="P:protein transport"/>
    <property type="evidence" value="ECO:0007669"/>
    <property type="project" value="UniProtKB-KW"/>
</dbReference>
<dbReference type="AlphaFoldDB" id="A0A1D1VNZ2"/>
<feature type="region of interest" description="Disordered" evidence="10">
    <location>
        <begin position="275"/>
        <end position="370"/>
    </location>
</feature>
<feature type="region of interest" description="Disordered" evidence="10">
    <location>
        <begin position="88"/>
        <end position="117"/>
    </location>
</feature>
<keyword evidence="8" id="KW-0653">Protein transport</keyword>
<dbReference type="OrthoDB" id="10590974at2759"/>
<keyword evidence="7" id="KW-0963">Cytoplasm</keyword>
<feature type="compositionally biased region" description="Acidic residues" evidence="10">
    <location>
        <begin position="299"/>
        <end position="309"/>
    </location>
</feature>
<comment type="function">
    <text evidence="1">Directs RNA polymerase II nuclear import.</text>
</comment>
<dbReference type="InterPro" id="IPR013883">
    <property type="entry name" value="TF_Iwr1_dom"/>
</dbReference>
<evidence type="ECO:0000256" key="7">
    <source>
        <dbReference type="ARBA" id="ARBA00022490"/>
    </source>
</evidence>
<gene>
    <name evidence="12" type="primary">RvY_13741-1</name>
    <name evidence="12" type="synonym">RvY_13741.1</name>
    <name evidence="12" type="ORF">RvY_13741</name>
</gene>
<dbReference type="Pfam" id="PF08574">
    <property type="entry name" value="Iwr1"/>
    <property type="match status" value="1"/>
</dbReference>
<protein>
    <recommendedName>
        <fullName evidence="5">Probable RNA polymerase II nuclear localization protein SLC7A6OS</fullName>
    </recommendedName>
</protein>
<dbReference type="EMBL" id="BDGG01000009">
    <property type="protein sequence ID" value="GAV03297.1"/>
    <property type="molecule type" value="Genomic_DNA"/>
</dbReference>
<reference evidence="12 13" key="1">
    <citation type="journal article" date="2016" name="Nat. Commun.">
        <title>Extremotolerant tardigrade genome and improved radiotolerance of human cultured cells by tardigrade-unique protein.</title>
        <authorList>
            <person name="Hashimoto T."/>
            <person name="Horikawa D.D."/>
            <person name="Saito Y."/>
            <person name="Kuwahara H."/>
            <person name="Kozuka-Hata H."/>
            <person name="Shin-I T."/>
            <person name="Minakuchi Y."/>
            <person name="Ohishi K."/>
            <person name="Motoyama A."/>
            <person name="Aizu T."/>
            <person name="Enomoto A."/>
            <person name="Kondo K."/>
            <person name="Tanaka S."/>
            <person name="Hara Y."/>
            <person name="Koshikawa S."/>
            <person name="Sagara H."/>
            <person name="Miura T."/>
            <person name="Yokobori S."/>
            <person name="Miyagawa K."/>
            <person name="Suzuki Y."/>
            <person name="Kubo T."/>
            <person name="Oyama M."/>
            <person name="Kohara Y."/>
            <person name="Fujiyama A."/>
            <person name="Arakawa K."/>
            <person name="Katayama T."/>
            <person name="Toyoda A."/>
            <person name="Kunieda T."/>
        </authorList>
    </citation>
    <scope>NUCLEOTIDE SEQUENCE [LARGE SCALE GENOMIC DNA]</scope>
    <source>
        <strain evidence="12 13">YOKOZUNA-1</strain>
    </source>
</reference>
<evidence type="ECO:0000259" key="11">
    <source>
        <dbReference type="Pfam" id="PF08574"/>
    </source>
</evidence>
<sequence>MDAVSSQSSSTSVPLVVRVKRAADEEPLDVIRLLPPRSKIAKGQNNTFNLHNLEFKHAGTIEDKENLSSKTVELMDAKRPLAVIKEELKEEAQPKDAGVRESAEREGETNEVTKPAASLRRNHRMYAISKAFRSVSTLDLDDMLDPWTRFFTQEELHGTKSSVKRKLEDEAEPETAHKKSFILCDLESYGEHGVNANSRISDDQFTPSAITCNDEVLMEVPTKNESEYVYDIYTFDPSSVPNGSYDGVLTAMGDLDYILGTSSDSGIWNEVEIESEKLNNMEDEDEDSNDEDNWRNDYPEEEDGSEGSSDDSGSQTSDDEDEMNEINEMNSYRRYEDMYGLEHSYASRRRRRQVVESDESGSGSEEDDDD</sequence>
<evidence type="ECO:0000256" key="1">
    <source>
        <dbReference type="ARBA" id="ARBA00003202"/>
    </source>
</evidence>
<dbReference type="PANTHER" id="PTHR31196">
    <property type="entry name" value="RNA POLYMERASE II NUCLEAR LOCALIZATION PROTEIN SLC7A6OS-RELATED"/>
    <property type="match status" value="1"/>
</dbReference>
<comment type="similarity">
    <text evidence="4">Belongs to the IWR1/SLC7A6OS family.</text>
</comment>
<evidence type="ECO:0000256" key="6">
    <source>
        <dbReference type="ARBA" id="ARBA00022448"/>
    </source>
</evidence>
<feature type="compositionally biased region" description="Acidic residues" evidence="10">
    <location>
        <begin position="281"/>
        <end position="291"/>
    </location>
</feature>
<evidence type="ECO:0000256" key="3">
    <source>
        <dbReference type="ARBA" id="ARBA00004496"/>
    </source>
</evidence>
<comment type="subcellular location">
    <subcellularLocation>
        <location evidence="3">Cytoplasm</location>
    </subcellularLocation>
    <subcellularLocation>
        <location evidence="2">Nucleus</location>
    </subcellularLocation>
</comment>
<keyword evidence="9" id="KW-0539">Nucleus</keyword>
<keyword evidence="13" id="KW-1185">Reference proteome</keyword>
<dbReference type="GO" id="GO:0005737">
    <property type="term" value="C:cytoplasm"/>
    <property type="evidence" value="ECO:0007669"/>
    <property type="project" value="UniProtKB-SubCell"/>
</dbReference>
<dbReference type="PANTHER" id="PTHR31196:SF2">
    <property type="entry name" value="RNA POLYMERASE II NUCLEAR LOCALIZATION PROTEIN SLC7A6OS-RELATED"/>
    <property type="match status" value="1"/>
</dbReference>
<feature type="domain" description="Transcription factor Iwr1" evidence="11">
    <location>
        <begin position="227"/>
        <end position="302"/>
    </location>
</feature>
<evidence type="ECO:0000256" key="9">
    <source>
        <dbReference type="ARBA" id="ARBA00023242"/>
    </source>
</evidence>
<accession>A0A1D1VNZ2</accession>
<evidence type="ECO:0000256" key="10">
    <source>
        <dbReference type="SAM" id="MobiDB-lite"/>
    </source>
</evidence>
<evidence type="ECO:0000256" key="2">
    <source>
        <dbReference type="ARBA" id="ARBA00004123"/>
    </source>
</evidence>
<keyword evidence="6" id="KW-0813">Transport</keyword>
<organism evidence="12 13">
    <name type="scientific">Ramazzottius varieornatus</name>
    <name type="common">Water bear</name>
    <name type="synonym">Tardigrade</name>
    <dbReference type="NCBI Taxonomy" id="947166"/>
    <lineage>
        <taxon>Eukaryota</taxon>
        <taxon>Metazoa</taxon>
        <taxon>Ecdysozoa</taxon>
        <taxon>Tardigrada</taxon>
        <taxon>Eutardigrada</taxon>
        <taxon>Parachela</taxon>
        <taxon>Hypsibioidea</taxon>
        <taxon>Ramazzottiidae</taxon>
        <taxon>Ramazzottius</taxon>
    </lineage>
</organism>
<evidence type="ECO:0000313" key="13">
    <source>
        <dbReference type="Proteomes" id="UP000186922"/>
    </source>
</evidence>
<dbReference type="InterPro" id="IPR040218">
    <property type="entry name" value="SLC7A6OS"/>
</dbReference>
<feature type="compositionally biased region" description="Basic and acidic residues" evidence="10">
    <location>
        <begin position="88"/>
        <end position="108"/>
    </location>
</feature>
<comment type="caution">
    <text evidence="12">The sequence shown here is derived from an EMBL/GenBank/DDBJ whole genome shotgun (WGS) entry which is preliminary data.</text>
</comment>
<evidence type="ECO:0000256" key="4">
    <source>
        <dbReference type="ARBA" id="ARBA00010218"/>
    </source>
</evidence>
<proteinExistence type="inferred from homology"/>
<evidence type="ECO:0000256" key="8">
    <source>
        <dbReference type="ARBA" id="ARBA00022927"/>
    </source>
</evidence>